<protein>
    <submittedName>
        <fullName evidence="2">Uncharacterized protein</fullName>
    </submittedName>
</protein>
<dbReference type="EMBL" id="SHKP01000006">
    <property type="protein sequence ID" value="RZT98023.1"/>
    <property type="molecule type" value="Genomic_DNA"/>
</dbReference>
<feature type="region of interest" description="Disordered" evidence="1">
    <location>
        <begin position="91"/>
        <end position="116"/>
    </location>
</feature>
<organism evidence="2 3">
    <name type="scientific">Rivibacter subsaxonicus</name>
    <dbReference type="NCBI Taxonomy" id="457575"/>
    <lineage>
        <taxon>Bacteria</taxon>
        <taxon>Pseudomonadati</taxon>
        <taxon>Pseudomonadota</taxon>
        <taxon>Betaproteobacteria</taxon>
        <taxon>Burkholderiales</taxon>
        <taxon>Rivibacter</taxon>
    </lineage>
</organism>
<proteinExistence type="predicted"/>
<evidence type="ECO:0000313" key="3">
    <source>
        <dbReference type="Proteomes" id="UP000293671"/>
    </source>
</evidence>
<name>A0A4Q7VNS2_9BURK</name>
<evidence type="ECO:0000313" key="2">
    <source>
        <dbReference type="EMBL" id="RZT98023.1"/>
    </source>
</evidence>
<reference evidence="2 3" key="1">
    <citation type="submission" date="2019-02" db="EMBL/GenBank/DDBJ databases">
        <title>Genomic Encyclopedia of Type Strains, Phase IV (KMG-IV): sequencing the most valuable type-strain genomes for metagenomic binning, comparative biology and taxonomic classification.</title>
        <authorList>
            <person name="Goeker M."/>
        </authorList>
    </citation>
    <scope>NUCLEOTIDE SEQUENCE [LARGE SCALE GENOMIC DNA]</scope>
    <source>
        <strain evidence="2 3">DSM 19570</strain>
    </source>
</reference>
<feature type="compositionally biased region" description="Polar residues" evidence="1">
    <location>
        <begin position="94"/>
        <end position="110"/>
    </location>
</feature>
<accession>A0A4Q7VNS2</accession>
<dbReference type="OrthoDB" id="9946235at2"/>
<keyword evidence="3" id="KW-1185">Reference proteome</keyword>
<dbReference type="Proteomes" id="UP000293671">
    <property type="component" value="Unassembled WGS sequence"/>
</dbReference>
<dbReference type="AlphaFoldDB" id="A0A4Q7VNS2"/>
<comment type="caution">
    <text evidence="2">The sequence shown here is derived from an EMBL/GenBank/DDBJ whole genome shotgun (WGS) entry which is preliminary data.</text>
</comment>
<sequence length="116" mass="11895">MDSTALSRRSLVVLGALLLAACVAYPVAPYPPGPSAFDRSWDAALGAAADAGVQVQSADRASGRIAGTKGGAAVAIDVQTRADGRIQVAFNAPDSKQSNPSLADQLSQAYNHRMGR</sequence>
<dbReference type="RefSeq" id="WP_130432394.1">
    <property type="nucleotide sequence ID" value="NZ_SHKP01000006.1"/>
</dbReference>
<gene>
    <name evidence="2" type="ORF">EV670_2425</name>
</gene>
<evidence type="ECO:0000256" key="1">
    <source>
        <dbReference type="SAM" id="MobiDB-lite"/>
    </source>
</evidence>